<protein>
    <submittedName>
        <fullName evidence="5">CapA family protein</fullName>
    </submittedName>
</protein>
<dbReference type="SMART" id="SM00854">
    <property type="entry name" value="PGA_cap"/>
    <property type="match status" value="1"/>
</dbReference>
<evidence type="ECO:0000313" key="5">
    <source>
        <dbReference type="EMBL" id="NKG20814.1"/>
    </source>
</evidence>
<feature type="region of interest" description="Disordered" evidence="2">
    <location>
        <begin position="35"/>
        <end position="75"/>
    </location>
</feature>
<feature type="chain" id="PRO_5047072206" evidence="3">
    <location>
        <begin position="35"/>
        <end position="411"/>
    </location>
</feature>
<name>A0ABX1G4B5_9MICC</name>
<dbReference type="Gene3D" id="3.60.21.10">
    <property type="match status" value="1"/>
</dbReference>
<feature type="compositionally biased region" description="Low complexity" evidence="2">
    <location>
        <begin position="57"/>
        <end position="66"/>
    </location>
</feature>
<evidence type="ECO:0000313" key="6">
    <source>
        <dbReference type="Proteomes" id="UP000746595"/>
    </source>
</evidence>
<evidence type="ECO:0000256" key="1">
    <source>
        <dbReference type="ARBA" id="ARBA00005662"/>
    </source>
</evidence>
<keyword evidence="6" id="KW-1185">Reference proteome</keyword>
<evidence type="ECO:0000256" key="3">
    <source>
        <dbReference type="SAM" id="SignalP"/>
    </source>
</evidence>
<organism evidence="5 6">
    <name type="scientific">Paeniglutamicibacter terrestris</name>
    <dbReference type="NCBI Taxonomy" id="2723403"/>
    <lineage>
        <taxon>Bacteria</taxon>
        <taxon>Bacillati</taxon>
        <taxon>Actinomycetota</taxon>
        <taxon>Actinomycetes</taxon>
        <taxon>Micrococcales</taxon>
        <taxon>Micrococcaceae</taxon>
        <taxon>Paeniglutamicibacter</taxon>
    </lineage>
</organism>
<evidence type="ECO:0000256" key="2">
    <source>
        <dbReference type="SAM" id="MobiDB-lite"/>
    </source>
</evidence>
<accession>A0ABX1G4B5</accession>
<dbReference type="Pfam" id="PF09587">
    <property type="entry name" value="PGA_cap"/>
    <property type="match status" value="1"/>
</dbReference>
<gene>
    <name evidence="5" type="ORF">HED64_08855</name>
</gene>
<keyword evidence="3" id="KW-0732">Signal</keyword>
<dbReference type="InterPro" id="IPR029052">
    <property type="entry name" value="Metallo-depent_PP-like"/>
</dbReference>
<dbReference type="SUPFAM" id="SSF56300">
    <property type="entry name" value="Metallo-dependent phosphatases"/>
    <property type="match status" value="1"/>
</dbReference>
<proteinExistence type="inferred from homology"/>
<dbReference type="InterPro" id="IPR019079">
    <property type="entry name" value="Capsule_synth_CapA"/>
</dbReference>
<dbReference type="InterPro" id="IPR052169">
    <property type="entry name" value="CW_Biosynth-Accessory"/>
</dbReference>
<dbReference type="PANTHER" id="PTHR33393">
    <property type="entry name" value="POLYGLUTAMINE SYNTHESIS ACCESSORY PROTEIN RV0574C-RELATED"/>
    <property type="match status" value="1"/>
</dbReference>
<evidence type="ECO:0000259" key="4">
    <source>
        <dbReference type="SMART" id="SM00854"/>
    </source>
</evidence>
<comment type="caution">
    <text evidence="5">The sequence shown here is derived from an EMBL/GenBank/DDBJ whole genome shotgun (WGS) entry which is preliminary data.</text>
</comment>
<dbReference type="Proteomes" id="UP000746595">
    <property type="component" value="Unassembled WGS sequence"/>
</dbReference>
<dbReference type="EMBL" id="JAAWVT010000003">
    <property type="protein sequence ID" value="NKG20814.1"/>
    <property type="molecule type" value="Genomic_DNA"/>
</dbReference>
<dbReference type="PANTHER" id="PTHR33393:SF13">
    <property type="entry name" value="PGA BIOSYNTHESIS PROTEIN CAPA"/>
    <property type="match status" value="1"/>
</dbReference>
<feature type="signal peptide" evidence="3">
    <location>
        <begin position="1"/>
        <end position="34"/>
    </location>
</feature>
<comment type="similarity">
    <text evidence="1">Belongs to the CapA family.</text>
</comment>
<feature type="domain" description="Capsule synthesis protein CapA" evidence="4">
    <location>
        <begin position="82"/>
        <end position="324"/>
    </location>
</feature>
<sequence length="411" mass="42776">MNFPAVAGTPRRSAFSVAAVLLLSAILAGCTALPAQPESAPGETPTVASNESPSPSPVASDVASPPASTPKDRACDGDQCVEVAVTGDILLHPALWAQAESDGHGELNFSPLLAGITPYLAESDLALCNLETPVAAADGPFSGYPMFVVPPQIIPALKKVGYDGCTTASNHSMDAGAAGVRRTLDALDAQDMVYTGSYRSAADAKAPLLVDVDGARISVIAGTFSLNGVAEDAPWRVDDINEESLLERAKVARAAGADIVIAALHAGAEYSNTPTAEQLDLYRSLADSGAFDFIYSHHTHSVLPIEKRAGTWIVYGLGNSVAKHATATVLNKEGLSVKMQFVRTGDSWKAGNLVWAPHIMSANPIRWCALPATEPCTTKAGDAASLKRTTDTVNSMNARGSGAKMWLLSAP</sequence>
<reference evidence="5 6" key="1">
    <citation type="submission" date="2020-04" db="EMBL/GenBank/DDBJ databases">
        <title>Paeniglutamicibacter sp. ANT13_2, a novel actinomycete isolated from sediment in Antarctica.</title>
        <authorList>
            <person name="Sakdapetsiri C."/>
            <person name="Pinyakong O."/>
        </authorList>
    </citation>
    <scope>NUCLEOTIDE SEQUENCE [LARGE SCALE GENOMIC DNA]</scope>
    <source>
        <strain evidence="5 6">ANT13_2</strain>
    </source>
</reference>
<dbReference type="CDD" id="cd07381">
    <property type="entry name" value="MPP_CapA"/>
    <property type="match status" value="1"/>
</dbReference>